<evidence type="ECO:0000256" key="1">
    <source>
        <dbReference type="SAM" id="SignalP"/>
    </source>
</evidence>
<sequence>MTPQLPITLLLFLIASHVTAQENRKFFYATIQDEMGAVANAHVINLTTKQGTFTNDFGKFKVLAKPNDTLQISFVGYETKKIVVAIHHFGIQENTIQLKKVPIELDEVAIKKHHLIGFIAVDTKQTPKDIAADKSKSALDFSMIDFKKSIILPIDEMDRAKAPNMLLEIDPISKFAGVGSGFSTGLDKYSANLKALRKDINYKETFPKMLLSEFGEHFFFKELKIPEEKYLHFLAYCNPLGIEKLYKEGKVLKVIAILKEESKSYLKIKNEER</sequence>
<reference evidence="2 3" key="1">
    <citation type="submission" date="2023-04" db="EMBL/GenBank/DDBJ databases">
        <title>Tenacibaculum tangerinum sp. nov., isolated from sea tidal flat of South Korea.</title>
        <authorList>
            <person name="Lee S.H."/>
            <person name="Kim J.-J."/>
        </authorList>
    </citation>
    <scope>NUCLEOTIDE SEQUENCE [LARGE SCALE GENOMIC DNA]</scope>
    <source>
        <strain evidence="2 3">GRR-S3-23</strain>
    </source>
</reference>
<organism evidence="2 3">
    <name type="scientific">Tenacibaculum tangerinum</name>
    <dbReference type="NCBI Taxonomy" id="3038772"/>
    <lineage>
        <taxon>Bacteria</taxon>
        <taxon>Pseudomonadati</taxon>
        <taxon>Bacteroidota</taxon>
        <taxon>Flavobacteriia</taxon>
        <taxon>Flavobacteriales</taxon>
        <taxon>Flavobacteriaceae</taxon>
        <taxon>Tenacibaculum</taxon>
    </lineage>
</organism>
<evidence type="ECO:0000313" key="3">
    <source>
        <dbReference type="Proteomes" id="UP001232001"/>
    </source>
</evidence>
<dbReference type="EMBL" id="CP122539">
    <property type="protein sequence ID" value="WGH76675.1"/>
    <property type="molecule type" value="Genomic_DNA"/>
</dbReference>
<name>A0ABY8L5K4_9FLAO</name>
<dbReference type="SUPFAM" id="SSF49464">
    <property type="entry name" value="Carboxypeptidase regulatory domain-like"/>
    <property type="match status" value="1"/>
</dbReference>
<evidence type="ECO:0000313" key="2">
    <source>
        <dbReference type="EMBL" id="WGH76675.1"/>
    </source>
</evidence>
<accession>A0ABY8L5K4</accession>
<keyword evidence="3" id="KW-1185">Reference proteome</keyword>
<proteinExistence type="predicted"/>
<dbReference type="Proteomes" id="UP001232001">
    <property type="component" value="Chromosome"/>
</dbReference>
<gene>
    <name evidence="2" type="ORF">P8625_05825</name>
</gene>
<keyword evidence="1" id="KW-0732">Signal</keyword>
<dbReference type="InterPro" id="IPR008969">
    <property type="entry name" value="CarboxyPept-like_regulatory"/>
</dbReference>
<dbReference type="RefSeq" id="WP_279652538.1">
    <property type="nucleotide sequence ID" value="NZ_CP122539.1"/>
</dbReference>
<feature type="chain" id="PRO_5046801717" evidence="1">
    <location>
        <begin position="21"/>
        <end position="273"/>
    </location>
</feature>
<protein>
    <submittedName>
        <fullName evidence="2">Carboxypeptidase-like regulatory domain-containing protein</fullName>
    </submittedName>
</protein>
<dbReference type="Pfam" id="PF13715">
    <property type="entry name" value="CarbopepD_reg_2"/>
    <property type="match status" value="1"/>
</dbReference>
<feature type="signal peptide" evidence="1">
    <location>
        <begin position="1"/>
        <end position="20"/>
    </location>
</feature>